<gene>
    <name evidence="2" type="ORF">SKP52_04880</name>
</gene>
<accession>A0A0A7PF87</accession>
<organism evidence="2 3">
    <name type="scientific">Sphingopyxis fribergensis</name>
    <dbReference type="NCBI Taxonomy" id="1515612"/>
    <lineage>
        <taxon>Bacteria</taxon>
        <taxon>Pseudomonadati</taxon>
        <taxon>Pseudomonadota</taxon>
        <taxon>Alphaproteobacteria</taxon>
        <taxon>Sphingomonadales</taxon>
        <taxon>Sphingomonadaceae</taxon>
        <taxon>Sphingopyxis</taxon>
    </lineage>
</organism>
<evidence type="ECO:0000256" key="1">
    <source>
        <dbReference type="SAM" id="SignalP"/>
    </source>
</evidence>
<dbReference type="AlphaFoldDB" id="A0A0A7PF87"/>
<keyword evidence="1" id="KW-0732">Signal</keyword>
<dbReference type="RefSeq" id="WP_052207826.1">
    <property type="nucleotide sequence ID" value="NZ_CP009122.1"/>
</dbReference>
<dbReference type="KEGG" id="sphk:SKP52_04880"/>
<sequence length="173" mass="17680">MRAGAAFLAAIGLALACPAAADEPVTPATAPARLLLPSGTLIELVTRDAISTRKNVKGDLIYLKVAAPVIVDGATAIPADTVVVAQLTRAEKRGAFGRSGKLDVQLLYAELPGGPLRVSGTIEARGKKDAGDTAATAAAFLALPFVATGRSAEIPAGAEVSGRLDRDVWIGRR</sequence>
<dbReference type="EMBL" id="CP009122">
    <property type="protein sequence ID" value="AJA07903.1"/>
    <property type="molecule type" value="Genomic_DNA"/>
</dbReference>
<feature type="chain" id="PRO_5002043913" evidence="1">
    <location>
        <begin position="22"/>
        <end position="173"/>
    </location>
</feature>
<feature type="signal peptide" evidence="1">
    <location>
        <begin position="1"/>
        <end position="21"/>
    </location>
</feature>
<proteinExistence type="predicted"/>
<keyword evidence="3" id="KW-1185">Reference proteome</keyword>
<dbReference type="OrthoDB" id="117664at2"/>
<protein>
    <submittedName>
        <fullName evidence="2">Putative secreted protein</fullName>
    </submittedName>
</protein>
<name>A0A0A7PF87_9SPHN</name>
<dbReference type="PROSITE" id="PS51257">
    <property type="entry name" value="PROKAR_LIPOPROTEIN"/>
    <property type="match status" value="1"/>
</dbReference>
<evidence type="ECO:0000313" key="2">
    <source>
        <dbReference type="EMBL" id="AJA07903.1"/>
    </source>
</evidence>
<dbReference type="Proteomes" id="UP000030907">
    <property type="component" value="Chromosome"/>
</dbReference>
<reference evidence="2 3" key="1">
    <citation type="journal article" date="2015" name="Int. J. Syst. Evol. Microbiol.">
        <title>Description of Sphingopyxis fribergensis sp. nov. - a soil bacterium with the ability to degrade styrene and phenylacetic acid.</title>
        <authorList>
            <person name="Oelschlagel M."/>
            <person name="Ruckert C."/>
            <person name="Kalinowski J."/>
            <person name="Schmidt G."/>
            <person name="Schlomann M."/>
            <person name="Tischler D."/>
        </authorList>
    </citation>
    <scope>NUCLEOTIDE SEQUENCE [LARGE SCALE GENOMIC DNA]</scope>
    <source>
        <strain evidence="2 3">Kp5.2</strain>
    </source>
</reference>
<dbReference type="STRING" id="1515612.SKP52_04880"/>
<dbReference type="HOGENOM" id="CLU_1546610_0_0_5"/>
<evidence type="ECO:0000313" key="3">
    <source>
        <dbReference type="Proteomes" id="UP000030907"/>
    </source>
</evidence>